<proteinExistence type="inferred from homology"/>
<protein>
    <submittedName>
        <fullName evidence="4">Hsp20/alpha crystallin family protein</fullName>
    </submittedName>
</protein>
<dbReference type="EMBL" id="JACJKS010000004">
    <property type="protein sequence ID" value="MBM6947799.1"/>
    <property type="molecule type" value="Genomic_DNA"/>
</dbReference>
<evidence type="ECO:0000256" key="1">
    <source>
        <dbReference type="PROSITE-ProRule" id="PRU00285"/>
    </source>
</evidence>
<dbReference type="SUPFAM" id="SSF49764">
    <property type="entry name" value="HSP20-like chaperones"/>
    <property type="match status" value="1"/>
</dbReference>
<dbReference type="AlphaFoldDB" id="A0A939BGD5"/>
<dbReference type="CDD" id="cd06471">
    <property type="entry name" value="ACD_LpsHSP_like"/>
    <property type="match status" value="1"/>
</dbReference>
<evidence type="ECO:0000256" key="2">
    <source>
        <dbReference type="RuleBase" id="RU003616"/>
    </source>
</evidence>
<dbReference type="PANTHER" id="PTHR11527">
    <property type="entry name" value="HEAT-SHOCK PROTEIN 20 FAMILY MEMBER"/>
    <property type="match status" value="1"/>
</dbReference>
<dbReference type="PROSITE" id="PS01031">
    <property type="entry name" value="SHSP"/>
    <property type="match status" value="1"/>
</dbReference>
<dbReference type="Gene3D" id="2.60.40.790">
    <property type="match status" value="1"/>
</dbReference>
<reference evidence="4" key="2">
    <citation type="journal article" date="2021" name="Sci. Rep.">
        <title>The distribution of antibiotic resistance genes in chicken gut microbiota commensals.</title>
        <authorList>
            <person name="Juricova H."/>
            <person name="Matiasovicova J."/>
            <person name="Kubasova T."/>
            <person name="Cejkova D."/>
            <person name="Rychlik I."/>
        </authorList>
    </citation>
    <scope>NUCLEOTIDE SEQUENCE</scope>
    <source>
        <strain evidence="4">An582</strain>
    </source>
</reference>
<evidence type="ECO:0000259" key="3">
    <source>
        <dbReference type="PROSITE" id="PS01031"/>
    </source>
</evidence>
<comment type="similarity">
    <text evidence="1 2">Belongs to the small heat shock protein (HSP20) family.</text>
</comment>
<evidence type="ECO:0000313" key="4">
    <source>
        <dbReference type="EMBL" id="MBM6947799.1"/>
    </source>
</evidence>
<organism evidence="4 5">
    <name type="scientific">Mordavella massiliensis</name>
    <dbReference type="NCBI Taxonomy" id="1871024"/>
    <lineage>
        <taxon>Bacteria</taxon>
        <taxon>Bacillati</taxon>
        <taxon>Bacillota</taxon>
        <taxon>Clostridia</taxon>
        <taxon>Eubacteriales</taxon>
        <taxon>Clostridiaceae</taxon>
        <taxon>Mordavella</taxon>
    </lineage>
</organism>
<gene>
    <name evidence="4" type="ORF">H6A20_03845</name>
</gene>
<dbReference type="InterPro" id="IPR008978">
    <property type="entry name" value="HSP20-like_chaperone"/>
</dbReference>
<reference evidence="4" key="1">
    <citation type="submission" date="2020-08" db="EMBL/GenBank/DDBJ databases">
        <authorList>
            <person name="Cejkova D."/>
            <person name="Kubasova T."/>
            <person name="Jahodarova E."/>
            <person name="Rychlik I."/>
        </authorList>
    </citation>
    <scope>NUCLEOTIDE SEQUENCE</scope>
    <source>
        <strain evidence="4">An582</strain>
    </source>
</reference>
<dbReference type="Proteomes" id="UP000705508">
    <property type="component" value="Unassembled WGS sequence"/>
</dbReference>
<feature type="domain" description="SHSP" evidence="3">
    <location>
        <begin position="30"/>
        <end position="144"/>
    </location>
</feature>
<sequence length="145" mass="16930">MMMPSIFGEDLFNDWFDFSFPDVDRKYFGGRTANQVMRTDVKEKDDAYEVEIDLPGFKKDEIRAELKDGYLTISAARNVNNEEKKEGRYIRQERFTGNVSRSFYVGDSLTQEDIKAKFENGILTLDIPKKEQKQVEESRYVTIEG</sequence>
<dbReference type="InterPro" id="IPR031107">
    <property type="entry name" value="Small_HSP"/>
</dbReference>
<evidence type="ECO:0000313" key="5">
    <source>
        <dbReference type="Proteomes" id="UP000705508"/>
    </source>
</evidence>
<accession>A0A939BGD5</accession>
<dbReference type="Pfam" id="PF00011">
    <property type="entry name" value="HSP20"/>
    <property type="match status" value="1"/>
</dbReference>
<dbReference type="InterPro" id="IPR002068">
    <property type="entry name" value="A-crystallin/Hsp20_dom"/>
</dbReference>
<comment type="caution">
    <text evidence="4">The sequence shown here is derived from an EMBL/GenBank/DDBJ whole genome shotgun (WGS) entry which is preliminary data.</text>
</comment>
<dbReference type="RefSeq" id="WP_204905851.1">
    <property type="nucleotide sequence ID" value="NZ_JACJKS010000004.1"/>
</dbReference>
<name>A0A939BGD5_9CLOT</name>